<name>A0A498KKK6_MALDO</name>
<keyword evidence="2" id="KW-0863">Zinc-finger</keyword>
<dbReference type="SMR" id="A0A498KKK6"/>
<proteinExistence type="predicted"/>
<dbReference type="Pfam" id="PF00651">
    <property type="entry name" value="BTB"/>
    <property type="match status" value="1"/>
</dbReference>
<dbReference type="PROSITE" id="PS50097">
    <property type="entry name" value="BTB"/>
    <property type="match status" value="1"/>
</dbReference>
<evidence type="ECO:0000313" key="6">
    <source>
        <dbReference type="Proteomes" id="UP000290289"/>
    </source>
</evidence>
<dbReference type="Gene3D" id="3.10.400.10">
    <property type="entry name" value="Sulfate adenylyltransferase"/>
    <property type="match status" value="1"/>
</dbReference>
<dbReference type="Proteomes" id="UP000290289">
    <property type="component" value="Chromosome 1"/>
</dbReference>
<dbReference type="InterPro" id="IPR015947">
    <property type="entry name" value="PUA-like_sf"/>
</dbReference>
<dbReference type="AlphaFoldDB" id="A0A498KKK6"/>
<comment type="caution">
    <text evidence="2">Lacks conserved residue(s) required for the propagation of feature annotation.</text>
</comment>
<feature type="domain" description="BTB" evidence="3">
    <location>
        <begin position="27"/>
        <end position="98"/>
    </location>
</feature>
<dbReference type="InterPro" id="IPR000210">
    <property type="entry name" value="BTB/POZ_dom"/>
</dbReference>
<dbReference type="SUPFAM" id="SSF54695">
    <property type="entry name" value="POZ domain"/>
    <property type="match status" value="1"/>
</dbReference>
<dbReference type="InterPro" id="IPR057250">
    <property type="entry name" value="Znf_C2HC_NPR-type"/>
</dbReference>
<dbReference type="EMBL" id="RDQH01000327">
    <property type="protein sequence ID" value="RXI08699.1"/>
    <property type="molecule type" value="Genomic_DNA"/>
</dbReference>
<dbReference type="GO" id="GO:0005737">
    <property type="term" value="C:cytoplasm"/>
    <property type="evidence" value="ECO:0007669"/>
    <property type="project" value="TreeGrafter"/>
</dbReference>
<protein>
    <submittedName>
        <fullName evidence="5">Uncharacterized protein</fullName>
    </submittedName>
</protein>
<dbReference type="GO" id="GO:0042742">
    <property type="term" value="P:defense response to bacterium"/>
    <property type="evidence" value="ECO:0007669"/>
    <property type="project" value="TreeGrafter"/>
</dbReference>
<dbReference type="Gene3D" id="3.30.710.10">
    <property type="entry name" value="Potassium Channel Kv1.1, Chain A"/>
    <property type="match status" value="1"/>
</dbReference>
<evidence type="ECO:0000256" key="2">
    <source>
        <dbReference type="PROSITE-ProRule" id="PRU01391"/>
    </source>
</evidence>
<keyword evidence="6" id="KW-1185">Reference proteome</keyword>
<dbReference type="InterPro" id="IPR025980">
    <property type="entry name" value="ATP-Sase_PUA-like_dom"/>
</dbReference>
<evidence type="ECO:0000259" key="3">
    <source>
        <dbReference type="PROSITE" id="PS50097"/>
    </source>
</evidence>
<dbReference type="GO" id="GO:0009862">
    <property type="term" value="P:systemic acquired resistance, salicylic acid mediated signaling pathway"/>
    <property type="evidence" value="ECO:0007669"/>
    <property type="project" value="InterPro"/>
</dbReference>
<accession>A0A498KKK6</accession>
<dbReference type="Pfam" id="PF14306">
    <property type="entry name" value="PUA_2"/>
    <property type="match status" value="1"/>
</dbReference>
<dbReference type="STRING" id="3750.A0A498KKK6"/>
<reference evidence="5 6" key="1">
    <citation type="submission" date="2018-10" db="EMBL/GenBank/DDBJ databases">
        <title>A high-quality apple genome assembly.</title>
        <authorList>
            <person name="Hu J."/>
        </authorList>
    </citation>
    <scope>NUCLEOTIDE SEQUENCE [LARGE SCALE GENOMIC DNA]</scope>
    <source>
        <strain evidence="6">cv. HFTH1</strain>
        <tissue evidence="5">Young leaf</tissue>
    </source>
</reference>
<dbReference type="SUPFAM" id="SSF88697">
    <property type="entry name" value="PUA domain-like"/>
    <property type="match status" value="1"/>
</dbReference>
<organism evidence="5 6">
    <name type="scientific">Malus domestica</name>
    <name type="common">Apple</name>
    <name type="synonym">Pyrus malus</name>
    <dbReference type="NCBI Taxonomy" id="3750"/>
    <lineage>
        <taxon>Eukaryota</taxon>
        <taxon>Viridiplantae</taxon>
        <taxon>Streptophyta</taxon>
        <taxon>Embryophyta</taxon>
        <taxon>Tracheophyta</taxon>
        <taxon>Spermatophyta</taxon>
        <taxon>Magnoliopsida</taxon>
        <taxon>eudicotyledons</taxon>
        <taxon>Gunneridae</taxon>
        <taxon>Pentapetalae</taxon>
        <taxon>rosids</taxon>
        <taxon>fabids</taxon>
        <taxon>Rosales</taxon>
        <taxon>Rosaceae</taxon>
        <taxon>Amygdaloideae</taxon>
        <taxon>Maleae</taxon>
        <taxon>Malus</taxon>
    </lineage>
</organism>
<keyword evidence="2" id="KW-0479">Metal-binding</keyword>
<dbReference type="GO" id="GO:0050832">
    <property type="term" value="P:defense response to fungus"/>
    <property type="evidence" value="ECO:0007669"/>
    <property type="project" value="TreeGrafter"/>
</dbReference>
<keyword evidence="2" id="KW-0862">Zinc</keyword>
<dbReference type="GO" id="GO:2000031">
    <property type="term" value="P:regulation of salicylic acid mediated signaling pathway"/>
    <property type="evidence" value="ECO:0007669"/>
    <property type="project" value="InterPro"/>
</dbReference>
<dbReference type="GO" id="GO:0005634">
    <property type="term" value="C:nucleus"/>
    <property type="evidence" value="ECO:0007669"/>
    <property type="project" value="TreeGrafter"/>
</dbReference>
<dbReference type="PROSITE" id="PS52046">
    <property type="entry name" value="ZF_C2HC_NPR"/>
    <property type="match status" value="1"/>
</dbReference>
<dbReference type="InterPro" id="IPR011333">
    <property type="entry name" value="SKP1/BTB/POZ_sf"/>
</dbReference>
<gene>
    <name evidence="5" type="ORF">DVH24_022843</name>
</gene>
<dbReference type="PANTHER" id="PTHR46475:SF1">
    <property type="entry name" value="REGULATORY PROTEIN NPR2"/>
    <property type="match status" value="1"/>
</dbReference>
<feature type="domain" description="C2HC NPR-type" evidence="4">
    <location>
        <begin position="101"/>
        <end position="115"/>
    </location>
</feature>
<comment type="pathway">
    <text evidence="1">Protein modification; protein ubiquitination.</text>
</comment>
<evidence type="ECO:0000313" key="5">
    <source>
        <dbReference type="EMBL" id="RXI08699.1"/>
    </source>
</evidence>
<dbReference type="GO" id="GO:0008270">
    <property type="term" value="F:zinc ion binding"/>
    <property type="evidence" value="ECO:0007669"/>
    <property type="project" value="UniProtKB-KW"/>
</dbReference>
<comment type="caution">
    <text evidence="5">The sequence shown here is derived from an EMBL/GenBank/DDBJ whole genome shotgun (WGS) entry which is preliminary data.</text>
</comment>
<sequence length="201" mass="22403">MKENRHSFSCRFPQTAPNVDAENRRGLPVHSCVLSARSEFFKNVFSTNDRGSSTATLSSSVAAPRFELKELAKEYDIGLDALLIVLGYLYSRKLRSLPKGVCVCVDNACTYVACRPLVNFMVEVLLNYIHQSIVINSSFIDPDGGALVDLVVLESQRAAKALEAEALPKVRLTKIDLKWVCIISKGWASPLRGFMREDQYL</sequence>
<dbReference type="GO" id="GO:2000022">
    <property type="term" value="P:regulation of jasmonic acid mediated signaling pathway"/>
    <property type="evidence" value="ECO:0007669"/>
    <property type="project" value="InterPro"/>
</dbReference>
<dbReference type="InterPro" id="IPR044292">
    <property type="entry name" value="NPR"/>
</dbReference>
<dbReference type="PANTHER" id="PTHR46475">
    <property type="entry name" value="REGULATORY PROTEIN NPR3"/>
    <property type="match status" value="1"/>
</dbReference>
<evidence type="ECO:0000259" key="4">
    <source>
        <dbReference type="PROSITE" id="PS52046"/>
    </source>
</evidence>
<evidence type="ECO:0000256" key="1">
    <source>
        <dbReference type="ARBA" id="ARBA00004906"/>
    </source>
</evidence>